<sequence length="88" mass="9579">MSDTEYLRNEDTSHATEEQRGMSRRDYLLSLKKWSKIVIGGVVLGGLLAGTNQNAEAGGWVNRRGGGWSNNGGNSWANRRGLGAWIDG</sequence>
<dbReference type="Proteomes" id="UP000030700">
    <property type="component" value="Unassembled WGS sequence"/>
</dbReference>
<dbReference type="HOGENOM" id="CLU_189710_0_0_0"/>
<dbReference type="EMBL" id="DF820459">
    <property type="protein sequence ID" value="GAK53179.1"/>
    <property type="molecule type" value="Genomic_DNA"/>
</dbReference>
<reference evidence="2" key="1">
    <citation type="journal article" date="2015" name="PeerJ">
        <title>First genomic representation of candidate bacterial phylum KSB3 points to enhanced environmental sensing as a trigger of wastewater bulking.</title>
        <authorList>
            <person name="Sekiguchi Y."/>
            <person name="Ohashi A."/>
            <person name="Parks D.H."/>
            <person name="Yamauchi T."/>
            <person name="Tyson G.W."/>
            <person name="Hugenholtz P."/>
        </authorList>
    </citation>
    <scope>NUCLEOTIDE SEQUENCE [LARGE SCALE GENOMIC DNA]</scope>
</reference>
<protein>
    <submittedName>
        <fullName evidence="2">Transcription elongation factor</fullName>
    </submittedName>
</protein>
<proteinExistence type="predicted"/>
<organism evidence="2">
    <name type="scientific">Candidatus Moduliflexus flocculans</name>
    <dbReference type="NCBI Taxonomy" id="1499966"/>
    <lineage>
        <taxon>Bacteria</taxon>
        <taxon>Candidatus Moduliflexota</taxon>
        <taxon>Candidatus Moduliflexia</taxon>
        <taxon>Candidatus Moduliflexales</taxon>
        <taxon>Candidatus Moduliflexaceae</taxon>
    </lineage>
</organism>
<keyword evidence="2" id="KW-0251">Elongation factor</keyword>
<accession>A0A0S6W409</accession>
<dbReference type="GO" id="GO:0003746">
    <property type="term" value="F:translation elongation factor activity"/>
    <property type="evidence" value="ECO:0007669"/>
    <property type="project" value="UniProtKB-KW"/>
</dbReference>
<dbReference type="AlphaFoldDB" id="A0A0S6W409"/>
<keyword evidence="3" id="KW-1185">Reference proteome</keyword>
<evidence type="ECO:0000313" key="3">
    <source>
        <dbReference type="Proteomes" id="UP000030700"/>
    </source>
</evidence>
<evidence type="ECO:0000256" key="1">
    <source>
        <dbReference type="SAM" id="MobiDB-lite"/>
    </source>
</evidence>
<keyword evidence="2" id="KW-0648">Protein biosynthesis</keyword>
<dbReference type="STRING" id="1499966.U14_04439"/>
<name>A0A0S6W409_9BACT</name>
<feature type="region of interest" description="Disordered" evidence="1">
    <location>
        <begin position="1"/>
        <end position="21"/>
    </location>
</feature>
<gene>
    <name evidence="2" type="ORF">U14_04439</name>
</gene>
<evidence type="ECO:0000313" key="2">
    <source>
        <dbReference type="EMBL" id="GAK53179.1"/>
    </source>
</evidence>